<name>A0A3B1AEZ8_9ZZZZ</name>
<comment type="similarity">
    <text evidence="1">Belongs to the patatin family.</text>
</comment>
<evidence type="ECO:0000256" key="2">
    <source>
        <dbReference type="ARBA" id="ARBA00023098"/>
    </source>
</evidence>
<dbReference type="GO" id="GO:0006629">
    <property type="term" value="P:lipid metabolic process"/>
    <property type="evidence" value="ECO:0007669"/>
    <property type="project" value="UniProtKB-KW"/>
</dbReference>
<dbReference type="PANTHER" id="PTHR32176">
    <property type="entry name" value="XYLOSE ISOMERASE"/>
    <property type="match status" value="1"/>
</dbReference>
<keyword evidence="2" id="KW-0443">Lipid metabolism</keyword>
<evidence type="ECO:0000259" key="3">
    <source>
        <dbReference type="PROSITE" id="PS51635"/>
    </source>
</evidence>
<dbReference type="PANTHER" id="PTHR32176:SF92">
    <property type="entry name" value="XYLOSE ISOMERASE"/>
    <property type="match status" value="1"/>
</dbReference>
<evidence type="ECO:0000256" key="1">
    <source>
        <dbReference type="ARBA" id="ARBA00010240"/>
    </source>
</evidence>
<proteinExistence type="inferred from homology"/>
<dbReference type="PROSITE" id="PS51635">
    <property type="entry name" value="PNPLA"/>
    <property type="match status" value="1"/>
</dbReference>
<dbReference type="GO" id="GO:0047372">
    <property type="term" value="F:monoacylglycerol lipase activity"/>
    <property type="evidence" value="ECO:0007669"/>
    <property type="project" value="TreeGrafter"/>
</dbReference>
<evidence type="ECO:0000313" key="4">
    <source>
        <dbReference type="EMBL" id="VAW91196.1"/>
    </source>
</evidence>
<dbReference type="InterPro" id="IPR002641">
    <property type="entry name" value="PNPLA_dom"/>
</dbReference>
<dbReference type="AlphaFoldDB" id="A0A3B1AEZ8"/>
<accession>A0A3B1AEZ8</accession>
<dbReference type="InterPro" id="IPR016035">
    <property type="entry name" value="Acyl_Trfase/lysoPLipase"/>
</dbReference>
<protein>
    <submittedName>
        <fullName evidence="4">Patatin-like protein</fullName>
    </submittedName>
</protein>
<feature type="domain" description="PNPLA" evidence="3">
    <location>
        <begin position="6"/>
        <end position="207"/>
    </location>
</feature>
<organism evidence="4">
    <name type="scientific">hydrothermal vent metagenome</name>
    <dbReference type="NCBI Taxonomy" id="652676"/>
    <lineage>
        <taxon>unclassified sequences</taxon>
        <taxon>metagenomes</taxon>
        <taxon>ecological metagenomes</taxon>
    </lineage>
</organism>
<sequence length="331" mass="36666">MSFKILSLDGGGIRGILPGQILIALEAKLQKLSGDPNARLGDYFDMVAGTSTGAILASAYICPDRNGQLKFSAKDAVDFYLQNGSAIFKVGFFRNLRTLWSFLDEKISEKKLEQILESAFGDTRLSELTKATCLLSYDINKRKPVIFAQHDALRKNEDFYVKDLLRASSAAPTIFKSAQVESLGDNRKRLDLIDGGVVANNPTLCAYSEAVKFEVVNGIKDLMILSLGTGRELQAYTYSKAKNWGLLSWTKPLLDIALEGGPQMIDYHMDKIVSTVENAKFYRIQPSLYDADTALDNGSKKNIEKLRLAGLKNAEKYNDVLDEVAQILIND</sequence>
<dbReference type="Pfam" id="PF01734">
    <property type="entry name" value="Patatin"/>
    <property type="match status" value="1"/>
</dbReference>
<dbReference type="Gene3D" id="3.40.1090.10">
    <property type="entry name" value="Cytosolic phospholipase A2 catalytic domain"/>
    <property type="match status" value="1"/>
</dbReference>
<dbReference type="GO" id="GO:0004620">
    <property type="term" value="F:phospholipase activity"/>
    <property type="evidence" value="ECO:0007669"/>
    <property type="project" value="TreeGrafter"/>
</dbReference>
<dbReference type="EMBL" id="UOFS01000006">
    <property type="protein sequence ID" value="VAW91196.1"/>
    <property type="molecule type" value="Genomic_DNA"/>
</dbReference>
<reference evidence="4" key="1">
    <citation type="submission" date="2018-06" db="EMBL/GenBank/DDBJ databases">
        <authorList>
            <person name="Zhirakovskaya E."/>
        </authorList>
    </citation>
    <scope>NUCLEOTIDE SEQUENCE</scope>
</reference>
<dbReference type="SUPFAM" id="SSF52151">
    <property type="entry name" value="FabD/lysophospholipase-like"/>
    <property type="match status" value="1"/>
</dbReference>
<gene>
    <name evidence="4" type="ORF">MNBD_GAMMA22-2665</name>
</gene>